<evidence type="ECO:0000256" key="1">
    <source>
        <dbReference type="SAM" id="Phobius"/>
    </source>
</evidence>
<keyword evidence="3" id="KW-1185">Reference proteome</keyword>
<evidence type="ECO:0000313" key="2">
    <source>
        <dbReference type="EMBL" id="ADY26076.1"/>
    </source>
</evidence>
<dbReference type="OrthoDB" id="72397at2"/>
<organism evidence="2 3">
    <name type="scientific">Deinococcus proteolyticus (strain ATCC 35074 / DSM 20540 / JCM 6276 / NBRC 101906 / NCIMB 13154 / VKM Ac-1939 / CCM 2703 / MRP)</name>
    <dbReference type="NCBI Taxonomy" id="693977"/>
    <lineage>
        <taxon>Bacteria</taxon>
        <taxon>Thermotogati</taxon>
        <taxon>Deinococcota</taxon>
        <taxon>Deinococci</taxon>
        <taxon>Deinococcales</taxon>
        <taxon>Deinococcaceae</taxon>
        <taxon>Deinococcus</taxon>
    </lineage>
</organism>
<sequence>MENVYYPLLTAHNWVRWLVLLTGIWALVNAFMGVRSRGPMTSRAPFSAFMGSIHLQVLLGLGLFAIMGMNGMAPFPDGPRSSFGWEHLGLGLIAAVFATMANRAAKAPARAAPVYVADGTPAPGPTPTTVSDDITRWRSALFWTFLTWVPLLLAMPWWRPVLRMLGTE</sequence>
<reference evidence="3" key="1">
    <citation type="submission" date="2011-02" db="EMBL/GenBank/DDBJ databases">
        <title>The complete sequence of chromosome of Deinococcus proteolyticus DSM 20540.</title>
        <authorList>
            <consortium name="US DOE Joint Genome Institute (JGI-PGF)"/>
            <person name="Lucas S."/>
            <person name="Copeland A."/>
            <person name="Lapidus A."/>
            <person name="Bruce D."/>
            <person name="Goodwin L."/>
            <person name="Pitluck S."/>
            <person name="Kyrpides N."/>
            <person name="Mavromatis K."/>
            <person name="Pagani I."/>
            <person name="Ivanova N."/>
            <person name="Ovchinnikova G."/>
            <person name="Zeytun A."/>
            <person name="Detter J.C."/>
            <person name="Han C."/>
            <person name="Land M."/>
            <person name="Hauser L."/>
            <person name="Markowitz V."/>
            <person name="Cheng J.-F."/>
            <person name="Hugenholtz P."/>
            <person name="Woyke T."/>
            <person name="Wu D."/>
            <person name="Pukall R."/>
            <person name="Steenblock K."/>
            <person name="Brambilla E."/>
            <person name="Klenk H.-P."/>
            <person name="Eisen J.A."/>
        </authorList>
    </citation>
    <scope>NUCLEOTIDE SEQUENCE [LARGE SCALE GENOMIC DNA]</scope>
    <source>
        <strain evidence="3">ATCC 35074 / DSM 20540 / JCM 6276 / NBRC 101906 / NCIMB 13154 / VKM Ac-1939 / CCM 2703 / MRP</strain>
    </source>
</reference>
<dbReference type="AlphaFoldDB" id="F0RMM6"/>
<evidence type="ECO:0000313" key="3">
    <source>
        <dbReference type="Proteomes" id="UP000007718"/>
    </source>
</evidence>
<dbReference type="HOGENOM" id="CLU_134903_1_0_0"/>
<reference evidence="2 3" key="2">
    <citation type="journal article" date="2012" name="Stand. Genomic Sci.">
        <title>Complete genome sequence of the orange-red pigmented, radioresistant Deinococcus proteolyticus type strain (MRP(T)).</title>
        <authorList>
            <person name="Copeland A."/>
            <person name="Zeytun A."/>
            <person name="Yassawong M."/>
            <person name="Nolan M."/>
            <person name="Lucas S."/>
            <person name="Hammon N."/>
            <person name="Deshpande S."/>
            <person name="Cheng J.F."/>
            <person name="Han C."/>
            <person name="Tapia R."/>
            <person name="Goodwin L.A."/>
            <person name="Pitluck S."/>
            <person name="Mavromatis K."/>
            <person name="Liolios K."/>
            <person name="Pagani I."/>
            <person name="Ivanova N."/>
            <person name="Mikhailova N."/>
            <person name="Pati A."/>
            <person name="Chen A."/>
            <person name="Palaniappan K."/>
            <person name="Land M."/>
            <person name="Hauser L."/>
            <person name="Jeffries C.D."/>
            <person name="Brambilla E.M."/>
            <person name="Rohde M."/>
            <person name="Sikorski J."/>
            <person name="Pukall R."/>
            <person name="Goker M."/>
            <person name="Detter J.C."/>
            <person name="Woyke T."/>
            <person name="Bristow J."/>
            <person name="Eisen J.A."/>
            <person name="Markowitz V."/>
            <person name="Hugenholtz P."/>
            <person name="Kyrpides N.C."/>
            <person name="Klenk H.P."/>
            <person name="Lapidus A."/>
        </authorList>
    </citation>
    <scope>NUCLEOTIDE SEQUENCE [LARGE SCALE GENOMIC DNA]</scope>
    <source>
        <strain evidence="3">ATCC 35074 / DSM 20540 / JCM 6276 / NBRC 101906 / NCIMB 13154 / VKM Ac-1939 / CCM 2703 / MRP</strain>
    </source>
</reference>
<feature type="transmembrane region" description="Helical" evidence="1">
    <location>
        <begin position="87"/>
        <end position="105"/>
    </location>
</feature>
<dbReference type="Proteomes" id="UP000007718">
    <property type="component" value="Chromosome"/>
</dbReference>
<keyword evidence="1" id="KW-1133">Transmembrane helix</keyword>
<protein>
    <submittedName>
        <fullName evidence="2">Uncharacterized protein</fullName>
    </submittedName>
</protein>
<dbReference type="KEGG" id="dpt:Deipr_0920"/>
<accession>F0RMM6</accession>
<feature type="transmembrane region" description="Helical" evidence="1">
    <location>
        <begin position="14"/>
        <end position="34"/>
    </location>
</feature>
<dbReference type="RefSeq" id="WP_013614685.1">
    <property type="nucleotide sequence ID" value="NC_015161.1"/>
</dbReference>
<name>F0RMM6_DEIPM</name>
<proteinExistence type="predicted"/>
<feature type="transmembrane region" description="Helical" evidence="1">
    <location>
        <begin position="46"/>
        <end position="67"/>
    </location>
</feature>
<keyword evidence="1" id="KW-0472">Membrane</keyword>
<dbReference type="EMBL" id="CP002536">
    <property type="protein sequence ID" value="ADY26076.1"/>
    <property type="molecule type" value="Genomic_DNA"/>
</dbReference>
<feature type="transmembrane region" description="Helical" evidence="1">
    <location>
        <begin position="140"/>
        <end position="158"/>
    </location>
</feature>
<dbReference type="STRING" id="693977.Deipr_0920"/>
<gene>
    <name evidence="2" type="ordered locus">Deipr_0920</name>
</gene>
<keyword evidence="1" id="KW-0812">Transmembrane</keyword>